<comment type="subcellular location">
    <subcellularLocation>
        <location evidence="1 7">Cell membrane</location>
        <topology evidence="1 7">Multi-pass membrane protein</topology>
    </subcellularLocation>
</comment>
<keyword evidence="6 7" id="KW-0472">Membrane</keyword>
<dbReference type="OrthoDB" id="21094at2"/>
<feature type="transmembrane region" description="Helical" evidence="7">
    <location>
        <begin position="181"/>
        <end position="198"/>
    </location>
</feature>
<evidence type="ECO:0000256" key="3">
    <source>
        <dbReference type="ARBA" id="ARBA00022475"/>
    </source>
</evidence>
<evidence type="ECO:0000256" key="1">
    <source>
        <dbReference type="ARBA" id="ARBA00004651"/>
    </source>
</evidence>
<evidence type="ECO:0000256" key="6">
    <source>
        <dbReference type="ARBA" id="ARBA00023136"/>
    </source>
</evidence>
<evidence type="ECO:0000256" key="4">
    <source>
        <dbReference type="ARBA" id="ARBA00022692"/>
    </source>
</evidence>
<sequence>MDVKAFFDSMLLMLVLFNPLLMSVYLHDVMASLDSRTFINVISRAFLISAAAFAFFAWAGERFFVDVIQVRFAAFLIFGGLVFFVIAVRYIVFGAQMLGELRGDATHLSGSIAMPFMIGPGTVSASVLVGLKLPVGFAWLAIAVSLIISCLLLIAVKFLFNYVKLRNEQLLQRYLEAIGRASALIIGTIAVDMILKGIDLWRPLN</sequence>
<feature type="transmembrane region" description="Helical" evidence="7">
    <location>
        <begin position="38"/>
        <end position="60"/>
    </location>
</feature>
<keyword evidence="5 7" id="KW-1133">Transmembrane helix</keyword>
<evidence type="ECO:0000313" key="8">
    <source>
        <dbReference type="EMBL" id="TWT94672.1"/>
    </source>
</evidence>
<dbReference type="GO" id="GO:0005886">
    <property type="term" value="C:plasma membrane"/>
    <property type="evidence" value="ECO:0007669"/>
    <property type="project" value="UniProtKB-SubCell"/>
</dbReference>
<dbReference type="PANTHER" id="PTHR33508">
    <property type="entry name" value="UPF0056 MEMBRANE PROTEIN YHCE"/>
    <property type="match status" value="1"/>
</dbReference>
<keyword evidence="4 7" id="KW-0812">Transmembrane</keyword>
<keyword evidence="9" id="KW-1185">Reference proteome</keyword>
<evidence type="ECO:0000313" key="9">
    <source>
        <dbReference type="Proteomes" id="UP000320176"/>
    </source>
</evidence>
<reference evidence="8 9" key="1">
    <citation type="submission" date="2019-02" db="EMBL/GenBank/DDBJ databases">
        <title>Deep-cultivation of Planctomycetes and their phenomic and genomic characterization uncovers novel biology.</title>
        <authorList>
            <person name="Wiegand S."/>
            <person name="Jogler M."/>
            <person name="Boedeker C."/>
            <person name="Pinto D."/>
            <person name="Vollmers J."/>
            <person name="Rivas-Marin E."/>
            <person name="Kohn T."/>
            <person name="Peeters S.H."/>
            <person name="Heuer A."/>
            <person name="Rast P."/>
            <person name="Oberbeckmann S."/>
            <person name="Bunk B."/>
            <person name="Jeske O."/>
            <person name="Meyerdierks A."/>
            <person name="Storesund J.E."/>
            <person name="Kallscheuer N."/>
            <person name="Luecker S."/>
            <person name="Lage O.M."/>
            <person name="Pohl T."/>
            <person name="Merkel B.J."/>
            <person name="Hornburger P."/>
            <person name="Mueller R.-W."/>
            <person name="Bruemmer F."/>
            <person name="Labrenz M."/>
            <person name="Spormann A.M."/>
            <person name="Op Den Camp H."/>
            <person name="Overmann J."/>
            <person name="Amann R."/>
            <person name="Jetten M.S.M."/>
            <person name="Mascher T."/>
            <person name="Medema M.H."/>
            <person name="Devos D.P."/>
            <person name="Kaster A.-K."/>
            <person name="Ovreas L."/>
            <person name="Rohde M."/>
            <person name="Galperin M.Y."/>
            <person name="Jogler C."/>
        </authorList>
    </citation>
    <scope>NUCLEOTIDE SEQUENCE [LARGE SCALE GENOMIC DNA]</scope>
    <source>
        <strain evidence="8 9">Pla52n</strain>
    </source>
</reference>
<dbReference type="InterPro" id="IPR002771">
    <property type="entry name" value="Multi_antbiot-R_MarC"/>
</dbReference>
<protein>
    <recommendedName>
        <fullName evidence="7">UPF0056 membrane protein</fullName>
    </recommendedName>
</protein>
<keyword evidence="3" id="KW-1003">Cell membrane</keyword>
<evidence type="ECO:0000256" key="7">
    <source>
        <dbReference type="RuleBase" id="RU362048"/>
    </source>
</evidence>
<dbReference type="RefSeq" id="WP_146522487.1">
    <property type="nucleotide sequence ID" value="NZ_CP151726.1"/>
</dbReference>
<name>A0A5C6A434_9BACT</name>
<comment type="similarity">
    <text evidence="2 7">Belongs to the UPF0056 (MarC) family.</text>
</comment>
<feature type="transmembrane region" description="Helical" evidence="7">
    <location>
        <begin position="137"/>
        <end position="160"/>
    </location>
</feature>
<comment type="caution">
    <text evidence="8">The sequence shown here is derived from an EMBL/GenBank/DDBJ whole genome shotgun (WGS) entry which is preliminary data.</text>
</comment>
<dbReference type="AlphaFoldDB" id="A0A5C6A434"/>
<organism evidence="8 9">
    <name type="scientific">Stieleria varia</name>
    <dbReference type="NCBI Taxonomy" id="2528005"/>
    <lineage>
        <taxon>Bacteria</taxon>
        <taxon>Pseudomonadati</taxon>
        <taxon>Planctomycetota</taxon>
        <taxon>Planctomycetia</taxon>
        <taxon>Pirellulales</taxon>
        <taxon>Pirellulaceae</taxon>
        <taxon>Stieleria</taxon>
    </lineage>
</organism>
<gene>
    <name evidence="8" type="ORF">Pla52n_54930</name>
</gene>
<feature type="transmembrane region" description="Helical" evidence="7">
    <location>
        <begin position="72"/>
        <end position="92"/>
    </location>
</feature>
<evidence type="ECO:0000256" key="2">
    <source>
        <dbReference type="ARBA" id="ARBA00009784"/>
    </source>
</evidence>
<feature type="transmembrane region" description="Helical" evidence="7">
    <location>
        <begin position="112"/>
        <end position="131"/>
    </location>
</feature>
<dbReference type="Pfam" id="PF01914">
    <property type="entry name" value="MarC"/>
    <property type="match status" value="1"/>
</dbReference>
<proteinExistence type="inferred from homology"/>
<dbReference type="PANTHER" id="PTHR33508:SF10">
    <property type="entry name" value="UPF0056 INNER MEMBRANE PROTEIN YHGN"/>
    <property type="match status" value="1"/>
</dbReference>
<dbReference type="Proteomes" id="UP000320176">
    <property type="component" value="Unassembled WGS sequence"/>
</dbReference>
<accession>A0A5C6A434</accession>
<evidence type="ECO:0000256" key="5">
    <source>
        <dbReference type="ARBA" id="ARBA00022989"/>
    </source>
</evidence>
<dbReference type="EMBL" id="SJPN01000007">
    <property type="protein sequence ID" value="TWT94672.1"/>
    <property type="molecule type" value="Genomic_DNA"/>
</dbReference>
<feature type="transmembrane region" description="Helical" evidence="7">
    <location>
        <begin position="6"/>
        <end position="26"/>
    </location>
</feature>